<evidence type="ECO:0000313" key="2">
    <source>
        <dbReference type="Proteomes" id="UP001597110"/>
    </source>
</evidence>
<comment type="caution">
    <text evidence="1">The sequence shown here is derived from an EMBL/GenBank/DDBJ whole genome shotgun (WGS) entry which is preliminary data.</text>
</comment>
<sequence length="444" mass="49529">MSGAPFIYAVLDTRDRFDDRALAERCRELTFAWSRWSYAGPILEDADPDRLLARAAESGARHCLVQACGHLVVERLRPKGAEAPELVNVLIRALGDDAWLVGRRLAEDTVHDSCWLVDLERWQALGRPRLTRVGGTQQLMAATDAGIADAPDDALRCSRDLEPHRPSHAQALRATPGAVDDATLERPLAEFVASLARTLDQCQRGVFIWNLESYDDIVVADPEPLASLACVAAGFKPDAILRRHGFTDATELTFFDYSADALDFRRMLVEQWDGRDLPGFLWPRLQPDATHYWLTSTARGDAPARDELERLWARELDDWGGADAFAAHWRATRGLRHRYVEVDLLRAPERAIGTPPPGPAAVWWSNAFSSVHALWHLRHAEREAAFARWIDAIAQRAPQAWLLGADANNSPVGGIRAGDYARRLAEWRGGIHEPLRVGDAAIRF</sequence>
<gene>
    <name evidence="1" type="ORF">ACFQ0E_00030</name>
</gene>
<keyword evidence="2" id="KW-1185">Reference proteome</keyword>
<protein>
    <submittedName>
        <fullName evidence="1">Uncharacterized protein</fullName>
    </submittedName>
</protein>
<dbReference type="RefSeq" id="WP_386821630.1">
    <property type="nucleotide sequence ID" value="NZ_JBHTIF010000001.1"/>
</dbReference>
<reference evidence="2" key="1">
    <citation type="journal article" date="2019" name="Int. J. Syst. Evol. Microbiol.">
        <title>The Global Catalogue of Microorganisms (GCM) 10K type strain sequencing project: providing services to taxonomists for standard genome sequencing and annotation.</title>
        <authorList>
            <consortium name="The Broad Institute Genomics Platform"/>
            <consortium name="The Broad Institute Genome Sequencing Center for Infectious Disease"/>
            <person name="Wu L."/>
            <person name="Ma J."/>
        </authorList>
    </citation>
    <scope>NUCLEOTIDE SEQUENCE [LARGE SCALE GENOMIC DNA]</scope>
    <source>
        <strain evidence="2">CCUG 55585</strain>
    </source>
</reference>
<accession>A0ABW2Y5Z4</accession>
<organism evidence="1 2">
    <name type="scientific">Lysobacter brunescens</name>
    <dbReference type="NCBI Taxonomy" id="262323"/>
    <lineage>
        <taxon>Bacteria</taxon>
        <taxon>Pseudomonadati</taxon>
        <taxon>Pseudomonadota</taxon>
        <taxon>Gammaproteobacteria</taxon>
        <taxon>Lysobacterales</taxon>
        <taxon>Lysobacteraceae</taxon>
        <taxon>Lysobacter</taxon>
    </lineage>
</organism>
<dbReference type="Proteomes" id="UP001597110">
    <property type="component" value="Unassembled WGS sequence"/>
</dbReference>
<dbReference type="EMBL" id="JBHTIF010000001">
    <property type="protein sequence ID" value="MFD0723977.1"/>
    <property type="molecule type" value="Genomic_DNA"/>
</dbReference>
<proteinExistence type="predicted"/>
<evidence type="ECO:0000313" key="1">
    <source>
        <dbReference type="EMBL" id="MFD0723977.1"/>
    </source>
</evidence>
<name>A0ABW2Y5Z4_9GAMM</name>